<dbReference type="PANTHER" id="PTHR11092">
    <property type="entry name" value="SUGAR NUCLEOTIDE EPIMERASE RELATED"/>
    <property type="match status" value="1"/>
</dbReference>
<accession>A0A840UV77</accession>
<dbReference type="Gene3D" id="3.40.50.720">
    <property type="entry name" value="NAD(P)-binding Rossmann-like Domain"/>
    <property type="match status" value="1"/>
</dbReference>
<evidence type="ECO:0000256" key="1">
    <source>
        <dbReference type="ARBA" id="ARBA00009353"/>
    </source>
</evidence>
<evidence type="ECO:0000259" key="3">
    <source>
        <dbReference type="Pfam" id="PF08338"/>
    </source>
</evidence>
<dbReference type="AlphaFoldDB" id="A0A840UV77"/>
<dbReference type="RefSeq" id="WP_184015131.1">
    <property type="nucleotide sequence ID" value="NZ_JACHFD010000001.1"/>
</dbReference>
<dbReference type="NCBIfam" id="TIGR01777">
    <property type="entry name" value="yfcH"/>
    <property type="match status" value="1"/>
</dbReference>
<evidence type="ECO:0000313" key="5">
    <source>
        <dbReference type="Proteomes" id="UP000557717"/>
    </source>
</evidence>
<dbReference type="Proteomes" id="UP000557717">
    <property type="component" value="Unassembled WGS sequence"/>
</dbReference>
<dbReference type="InterPro" id="IPR001509">
    <property type="entry name" value="Epimerase_deHydtase"/>
</dbReference>
<evidence type="ECO:0000313" key="4">
    <source>
        <dbReference type="EMBL" id="MBB5350097.1"/>
    </source>
</evidence>
<proteinExistence type="inferred from homology"/>
<sequence length="336" mass="37593">MKGNVVIFGANGFLGRYLTTHFLNQSREVVAVARVQDGMDERAMSLPWDGASQGPWALAMEGADLVINLAGATVNCRYDEENRRRILESRVRSTQAIGEAIAGCRNPPRVWMNASSATYYRHAEDGPQDEWGGEPGEGFSVGVVRAWEETFFAMKVPGSVRKVALRTGMVLAMEKGTVLEVLSHLVKWGLGGAMGNGHQRMAWLHMDDFLGVVDWLEDQIFLDGVVNLVAPDAPTNEQFMAEMRREWGMPIGMRSREWMLAMGTWLRGTEMELVLKSRWVEPARLLGEGYAFRWPALGQALADLHQRPGLREFFAPRDCRSIGHRAWVPGHRVEPA</sequence>
<dbReference type="Pfam" id="PF08338">
    <property type="entry name" value="DUF1731"/>
    <property type="match status" value="1"/>
</dbReference>
<dbReference type="InterPro" id="IPR036291">
    <property type="entry name" value="NAD(P)-bd_dom_sf"/>
</dbReference>
<organism evidence="4 5">
    <name type="scientific">Haloferula luteola</name>
    <dbReference type="NCBI Taxonomy" id="595692"/>
    <lineage>
        <taxon>Bacteria</taxon>
        <taxon>Pseudomonadati</taxon>
        <taxon>Verrucomicrobiota</taxon>
        <taxon>Verrucomicrobiia</taxon>
        <taxon>Verrucomicrobiales</taxon>
        <taxon>Verrucomicrobiaceae</taxon>
        <taxon>Haloferula</taxon>
    </lineage>
</organism>
<keyword evidence="5" id="KW-1185">Reference proteome</keyword>
<dbReference type="PANTHER" id="PTHR11092:SF0">
    <property type="entry name" value="EPIMERASE FAMILY PROTEIN SDR39U1"/>
    <property type="match status" value="1"/>
</dbReference>
<dbReference type="SUPFAM" id="SSF51735">
    <property type="entry name" value="NAD(P)-binding Rossmann-fold domains"/>
    <property type="match status" value="1"/>
</dbReference>
<dbReference type="InterPro" id="IPR010099">
    <property type="entry name" value="SDR39U1"/>
</dbReference>
<dbReference type="EMBL" id="JACHFD010000001">
    <property type="protein sequence ID" value="MBB5350097.1"/>
    <property type="molecule type" value="Genomic_DNA"/>
</dbReference>
<dbReference type="Pfam" id="PF01370">
    <property type="entry name" value="Epimerase"/>
    <property type="match status" value="1"/>
</dbReference>
<protein>
    <recommendedName>
        <fullName evidence="6">TIGR01777 family protein</fullName>
    </recommendedName>
</protein>
<evidence type="ECO:0000259" key="2">
    <source>
        <dbReference type="Pfam" id="PF01370"/>
    </source>
</evidence>
<evidence type="ECO:0008006" key="6">
    <source>
        <dbReference type="Google" id="ProtNLM"/>
    </source>
</evidence>
<comment type="caution">
    <text evidence="4">The sequence shown here is derived from an EMBL/GenBank/DDBJ whole genome shotgun (WGS) entry which is preliminary data.</text>
</comment>
<gene>
    <name evidence="4" type="ORF">HNR46_000318</name>
</gene>
<reference evidence="4 5" key="1">
    <citation type="submission" date="2020-08" db="EMBL/GenBank/DDBJ databases">
        <title>Genomic Encyclopedia of Type Strains, Phase IV (KMG-IV): sequencing the most valuable type-strain genomes for metagenomic binning, comparative biology and taxonomic classification.</title>
        <authorList>
            <person name="Goeker M."/>
        </authorList>
    </citation>
    <scope>NUCLEOTIDE SEQUENCE [LARGE SCALE GENOMIC DNA]</scope>
    <source>
        <strain evidence="4 5">YC6886</strain>
    </source>
</reference>
<comment type="similarity">
    <text evidence="1">Belongs to the NAD(P)-dependent epimerase/dehydratase family. SDR39U1 subfamily.</text>
</comment>
<dbReference type="InterPro" id="IPR013549">
    <property type="entry name" value="DUF1731"/>
</dbReference>
<name>A0A840UV77_9BACT</name>
<feature type="domain" description="DUF1731" evidence="3">
    <location>
        <begin position="259"/>
        <end position="304"/>
    </location>
</feature>
<feature type="domain" description="NAD-dependent epimerase/dehydratase" evidence="2">
    <location>
        <begin position="5"/>
        <end position="215"/>
    </location>
</feature>